<evidence type="ECO:0000313" key="3">
    <source>
        <dbReference type="EMBL" id="KAG5420048.1"/>
    </source>
</evidence>
<feature type="compositionally biased region" description="Low complexity" evidence="2">
    <location>
        <begin position="75"/>
        <end position="87"/>
    </location>
</feature>
<evidence type="ECO:0000256" key="1">
    <source>
        <dbReference type="SAM" id="Coils"/>
    </source>
</evidence>
<dbReference type="Proteomes" id="UP000669133">
    <property type="component" value="Unassembled WGS sequence"/>
</dbReference>
<keyword evidence="1" id="KW-0175">Coiled coil</keyword>
<reference evidence="3 4" key="1">
    <citation type="submission" date="2020-12" db="EMBL/GenBank/DDBJ databases">
        <title>Effect of drift, selection, and recombination on the evolution of hybrid genomes in Candida yeast pathogens.</title>
        <authorList>
            <person name="Mixao V."/>
            <person name="Ksiezopolska E."/>
            <person name="Saus E."/>
            <person name="Boekhout T."/>
            <person name="Gacser A."/>
            <person name="Gabaldon T."/>
        </authorList>
    </citation>
    <scope>NUCLEOTIDE SEQUENCE [LARGE SCALE GENOMIC DNA]</scope>
    <source>
        <strain evidence="3 4">BP57</strain>
    </source>
</reference>
<feature type="compositionally biased region" description="Polar residues" evidence="2">
    <location>
        <begin position="19"/>
        <end position="32"/>
    </location>
</feature>
<gene>
    <name evidence="3" type="ORF">I9W82_001928</name>
</gene>
<name>A0A8H7ZIX1_9ASCO</name>
<dbReference type="EMBL" id="JAEOAQ010000002">
    <property type="protein sequence ID" value="KAG5420048.1"/>
    <property type="molecule type" value="Genomic_DNA"/>
</dbReference>
<dbReference type="OrthoDB" id="4025726at2759"/>
<evidence type="ECO:0000313" key="4">
    <source>
        <dbReference type="Proteomes" id="UP000669133"/>
    </source>
</evidence>
<organism evidence="3 4">
    <name type="scientific">Candida metapsilosis</name>
    <dbReference type="NCBI Taxonomy" id="273372"/>
    <lineage>
        <taxon>Eukaryota</taxon>
        <taxon>Fungi</taxon>
        <taxon>Dikarya</taxon>
        <taxon>Ascomycota</taxon>
        <taxon>Saccharomycotina</taxon>
        <taxon>Pichiomycetes</taxon>
        <taxon>Debaryomycetaceae</taxon>
        <taxon>Candida/Lodderomyces clade</taxon>
        <taxon>Candida</taxon>
    </lineage>
</organism>
<accession>A0A8H7ZIX1</accession>
<keyword evidence="4" id="KW-1185">Reference proteome</keyword>
<feature type="compositionally biased region" description="Polar residues" evidence="2">
    <location>
        <begin position="1"/>
        <end position="12"/>
    </location>
</feature>
<dbReference type="RefSeq" id="XP_067549164.1">
    <property type="nucleotide sequence ID" value="XM_067690727.1"/>
</dbReference>
<dbReference type="GeneID" id="93650557"/>
<feature type="region of interest" description="Disordered" evidence="2">
    <location>
        <begin position="1"/>
        <end position="119"/>
    </location>
</feature>
<dbReference type="AlphaFoldDB" id="A0A8H7ZIX1"/>
<comment type="caution">
    <text evidence="3">The sequence shown here is derived from an EMBL/GenBank/DDBJ whole genome shotgun (WGS) entry which is preliminary data.</text>
</comment>
<proteinExistence type="predicted"/>
<feature type="coiled-coil region" evidence="1">
    <location>
        <begin position="205"/>
        <end position="232"/>
    </location>
</feature>
<feature type="compositionally biased region" description="Polar residues" evidence="2">
    <location>
        <begin position="88"/>
        <end position="103"/>
    </location>
</feature>
<sequence>MRATRSRANTKPLSVLEQIPSSSESDLSSVHTSLAKLICPKRPVSSTKSNSPPVYIPERKALPAPPQTQKPKTASQESHQHQSQQEQKSTSLTSELPQQSPKRPQTHADSTRKQSPIDYNQKQKQLTILGDQLSSKLHQLSTIYKTKATKYKAITTYQLLESEKRKIINTTSTMLKSETNHDTIQRIISDSNALLFPMSLKQHYLKLHISQIANQEKELEVIRAELADLHQQFVTIEASMIDGTFAK</sequence>
<protein>
    <submittedName>
        <fullName evidence="3">Uncharacterized protein</fullName>
    </submittedName>
</protein>
<evidence type="ECO:0000256" key="2">
    <source>
        <dbReference type="SAM" id="MobiDB-lite"/>
    </source>
</evidence>